<dbReference type="OrthoDB" id="201515at2759"/>
<dbReference type="SUPFAM" id="SSF56317">
    <property type="entry name" value="Carbon-nitrogen hydrolase"/>
    <property type="match status" value="1"/>
</dbReference>
<protein>
    <submittedName>
        <fullName evidence="3">N-terminal asparagine amidohydrolase-like protein</fullName>
    </submittedName>
</protein>
<dbReference type="InterPro" id="IPR036526">
    <property type="entry name" value="C-N_Hydrolase_sf"/>
</dbReference>
<dbReference type="PROSITE" id="PS50263">
    <property type="entry name" value="CN_HYDROLASE"/>
    <property type="match status" value="1"/>
</dbReference>
<keyword evidence="4" id="KW-1185">Reference proteome</keyword>
<dbReference type="InterPro" id="IPR039703">
    <property type="entry name" value="Nta1"/>
</dbReference>
<organism evidence="3 4">
    <name type="scientific">Lophium mytilinum</name>
    <dbReference type="NCBI Taxonomy" id="390894"/>
    <lineage>
        <taxon>Eukaryota</taxon>
        <taxon>Fungi</taxon>
        <taxon>Dikarya</taxon>
        <taxon>Ascomycota</taxon>
        <taxon>Pezizomycotina</taxon>
        <taxon>Dothideomycetes</taxon>
        <taxon>Pleosporomycetidae</taxon>
        <taxon>Mytilinidiales</taxon>
        <taxon>Mytilinidiaceae</taxon>
        <taxon>Lophium</taxon>
    </lineage>
</organism>
<feature type="region of interest" description="Disordered" evidence="1">
    <location>
        <begin position="79"/>
        <end position="108"/>
    </location>
</feature>
<dbReference type="GO" id="GO:0070773">
    <property type="term" value="F:protein-N-terminal glutamine amidohydrolase activity"/>
    <property type="evidence" value="ECO:0007669"/>
    <property type="project" value="InterPro"/>
</dbReference>
<feature type="domain" description="CN hydrolase" evidence="2">
    <location>
        <begin position="1"/>
        <end position="293"/>
    </location>
</feature>
<accession>A0A6A6Q947</accession>
<evidence type="ECO:0000259" key="2">
    <source>
        <dbReference type="PROSITE" id="PS50263"/>
    </source>
</evidence>
<dbReference type="InterPro" id="IPR003010">
    <property type="entry name" value="C-N_Hydrolase"/>
</dbReference>
<gene>
    <name evidence="3" type="ORF">BU16DRAFT_532091</name>
</gene>
<name>A0A6A6Q947_9PEZI</name>
<dbReference type="GO" id="GO:0008418">
    <property type="term" value="F:protein-N-terminal asparagine amidohydrolase activity"/>
    <property type="evidence" value="ECO:0007669"/>
    <property type="project" value="InterPro"/>
</dbReference>
<dbReference type="GO" id="GO:0030163">
    <property type="term" value="P:protein catabolic process"/>
    <property type="evidence" value="ECO:0007669"/>
    <property type="project" value="TreeGrafter"/>
</dbReference>
<dbReference type="PANTHER" id="PTHR11750:SF26">
    <property type="entry name" value="PROTEIN N-TERMINAL AMIDASE"/>
    <property type="match status" value="1"/>
</dbReference>
<dbReference type="Pfam" id="PF00795">
    <property type="entry name" value="CN_hydrolase"/>
    <property type="match status" value="1"/>
</dbReference>
<dbReference type="AlphaFoldDB" id="A0A6A6Q947"/>
<dbReference type="PANTHER" id="PTHR11750">
    <property type="entry name" value="PROTEIN N-TERMINAL AMIDASE"/>
    <property type="match status" value="1"/>
</dbReference>
<evidence type="ECO:0000313" key="4">
    <source>
        <dbReference type="Proteomes" id="UP000799750"/>
    </source>
</evidence>
<dbReference type="EMBL" id="MU004202">
    <property type="protein sequence ID" value="KAF2488579.1"/>
    <property type="molecule type" value="Genomic_DNA"/>
</dbReference>
<dbReference type="Proteomes" id="UP000799750">
    <property type="component" value="Unassembled WGS sequence"/>
</dbReference>
<reference evidence="3" key="1">
    <citation type="journal article" date="2020" name="Stud. Mycol.">
        <title>101 Dothideomycetes genomes: a test case for predicting lifestyles and emergence of pathogens.</title>
        <authorList>
            <person name="Haridas S."/>
            <person name="Albert R."/>
            <person name="Binder M."/>
            <person name="Bloem J."/>
            <person name="Labutti K."/>
            <person name="Salamov A."/>
            <person name="Andreopoulos B."/>
            <person name="Baker S."/>
            <person name="Barry K."/>
            <person name="Bills G."/>
            <person name="Bluhm B."/>
            <person name="Cannon C."/>
            <person name="Castanera R."/>
            <person name="Culley D."/>
            <person name="Daum C."/>
            <person name="Ezra D."/>
            <person name="Gonzalez J."/>
            <person name="Henrissat B."/>
            <person name="Kuo A."/>
            <person name="Liang C."/>
            <person name="Lipzen A."/>
            <person name="Lutzoni F."/>
            <person name="Magnuson J."/>
            <person name="Mondo S."/>
            <person name="Nolan M."/>
            <person name="Ohm R."/>
            <person name="Pangilinan J."/>
            <person name="Park H.-J."/>
            <person name="Ramirez L."/>
            <person name="Alfaro M."/>
            <person name="Sun H."/>
            <person name="Tritt A."/>
            <person name="Yoshinaga Y."/>
            <person name="Zwiers L.-H."/>
            <person name="Turgeon B."/>
            <person name="Goodwin S."/>
            <person name="Spatafora J."/>
            <person name="Crous P."/>
            <person name="Grigoriev I."/>
        </authorList>
    </citation>
    <scope>NUCLEOTIDE SEQUENCE</scope>
    <source>
        <strain evidence="3">CBS 269.34</strain>
    </source>
</reference>
<keyword evidence="3" id="KW-0378">Hydrolase</keyword>
<sequence>MGQVETNMRRADEILSHTNLPSNLDWLILPECAFTGYNFASLDEIRPFLEPTASGPTAQWAIHTARRLHCHVTVGYPERSSEPFSSPSPSPAPMLPTTTTPSPGPQEFKNYNATLTVSNNGVVLLNYRKTFLYYTDETWSLPGSAFYSGPLGGLGSVTHGICMDINPHKFIAPFEAYEFSNQALAARSPLICVSMAWISALAPDELAAEETAKEPDLATLSYWVQRFVPVVDWCRGSGAAVTIVLANRCGRERETGYAGSSCVLRVDGEGVKMYEALGRAEEKCLVVDTNMRPKFQLATNN</sequence>
<dbReference type="Gene3D" id="3.60.110.10">
    <property type="entry name" value="Carbon-nitrogen hydrolase"/>
    <property type="match status" value="1"/>
</dbReference>
<evidence type="ECO:0000313" key="3">
    <source>
        <dbReference type="EMBL" id="KAF2488579.1"/>
    </source>
</evidence>
<evidence type="ECO:0000256" key="1">
    <source>
        <dbReference type="SAM" id="MobiDB-lite"/>
    </source>
</evidence>
<proteinExistence type="predicted"/>